<dbReference type="RefSeq" id="WP_154765748.1">
    <property type="nucleotide sequence ID" value="NZ_WMBT01000013.1"/>
</dbReference>
<dbReference type="InterPro" id="IPR035437">
    <property type="entry name" value="SNase_OB-fold_sf"/>
</dbReference>
<dbReference type="EMBL" id="WMBT01000013">
    <property type="protein sequence ID" value="MTE01668.1"/>
    <property type="molecule type" value="Genomic_DNA"/>
</dbReference>
<dbReference type="Pfam" id="PF00565">
    <property type="entry name" value="SNase"/>
    <property type="match status" value="1"/>
</dbReference>
<evidence type="ECO:0000313" key="2">
    <source>
        <dbReference type="EMBL" id="MTE01668.1"/>
    </source>
</evidence>
<reference evidence="2 3" key="1">
    <citation type="submission" date="2019-11" db="EMBL/GenBank/DDBJ databases">
        <authorList>
            <person name="Lang L."/>
        </authorList>
    </citation>
    <scope>NUCLEOTIDE SEQUENCE [LARGE SCALE GENOMIC DNA]</scope>
    <source>
        <strain evidence="2 3">YIM 132242</strain>
    </source>
</reference>
<dbReference type="AlphaFoldDB" id="A0A6L6HWG5"/>
<evidence type="ECO:0000313" key="3">
    <source>
        <dbReference type="Proteomes" id="UP000481417"/>
    </source>
</evidence>
<dbReference type="InterPro" id="IPR016071">
    <property type="entry name" value="Staphylococal_nuclease_OB-fold"/>
</dbReference>
<sequence>MKKITMPASPAPFGLDQRRPAMSFGLMLAALTLLIGTGCTTVVPSTGPTKAVVPADLRVIDGDTLSWRGERVRLVGFDTPEIFSPRCASEEHKGQAAKRMLAGMIARARSADLAIHPERDRYGRILATLSLDGTDVSRSLVAAGLARPYLSGRRQGWCGV</sequence>
<keyword evidence="3" id="KW-1185">Reference proteome</keyword>
<accession>A0A6L6HWG5</accession>
<gene>
    <name evidence="2" type="ORF">GIY56_15370</name>
</gene>
<name>A0A6L6HWG5_9RHOB</name>
<dbReference type="Proteomes" id="UP000481417">
    <property type="component" value="Unassembled WGS sequence"/>
</dbReference>
<feature type="domain" description="TNase-like" evidence="1">
    <location>
        <begin position="58"/>
        <end position="149"/>
    </location>
</feature>
<protein>
    <submittedName>
        <fullName evidence="2">Nuclease</fullName>
    </submittedName>
</protein>
<dbReference type="SUPFAM" id="SSF50199">
    <property type="entry name" value="Staphylococcal nuclease"/>
    <property type="match status" value="1"/>
</dbReference>
<evidence type="ECO:0000259" key="1">
    <source>
        <dbReference type="PROSITE" id="PS50830"/>
    </source>
</evidence>
<comment type="caution">
    <text evidence="2">The sequence shown here is derived from an EMBL/GenBank/DDBJ whole genome shotgun (WGS) entry which is preliminary data.</text>
</comment>
<organism evidence="2 3">
    <name type="scientific">Paracoccus lichenicola</name>
    <dbReference type="NCBI Taxonomy" id="2665644"/>
    <lineage>
        <taxon>Bacteria</taxon>
        <taxon>Pseudomonadati</taxon>
        <taxon>Pseudomonadota</taxon>
        <taxon>Alphaproteobacteria</taxon>
        <taxon>Rhodobacterales</taxon>
        <taxon>Paracoccaceae</taxon>
        <taxon>Paracoccus</taxon>
    </lineage>
</organism>
<dbReference type="PROSITE" id="PS50830">
    <property type="entry name" value="TNASE_3"/>
    <property type="match status" value="1"/>
</dbReference>
<dbReference type="Gene3D" id="2.40.50.90">
    <property type="match status" value="1"/>
</dbReference>
<proteinExistence type="predicted"/>